<name>A0A0C3B734_PILCF</name>
<dbReference type="Proteomes" id="UP000054166">
    <property type="component" value="Unassembled WGS sequence"/>
</dbReference>
<dbReference type="HOGENOM" id="CLU_2016135_0_0_1"/>
<evidence type="ECO:0000313" key="1">
    <source>
        <dbReference type="EMBL" id="KIM73102.1"/>
    </source>
</evidence>
<dbReference type="EMBL" id="KN833092">
    <property type="protein sequence ID" value="KIM73102.1"/>
    <property type="molecule type" value="Genomic_DNA"/>
</dbReference>
<sequence>MSTGTPSQPEDRSRQRSQALKEAFDSMETRIRLMEMLFYSAEVRIRHDIKCEYFQLLDELRRGVMEQQEREMLELRRAMEVQLRELAARHPCCYCFSCRVINYARPCNTRREAQATEHRSFFC</sequence>
<reference evidence="2" key="2">
    <citation type="submission" date="2015-01" db="EMBL/GenBank/DDBJ databases">
        <title>Evolutionary Origins and Diversification of the Mycorrhizal Mutualists.</title>
        <authorList>
            <consortium name="DOE Joint Genome Institute"/>
            <consortium name="Mycorrhizal Genomics Consortium"/>
            <person name="Kohler A."/>
            <person name="Kuo A."/>
            <person name="Nagy L.G."/>
            <person name="Floudas D."/>
            <person name="Copeland A."/>
            <person name="Barry K.W."/>
            <person name="Cichocki N."/>
            <person name="Veneault-Fourrey C."/>
            <person name="LaButti K."/>
            <person name="Lindquist E.A."/>
            <person name="Lipzen A."/>
            <person name="Lundell T."/>
            <person name="Morin E."/>
            <person name="Murat C."/>
            <person name="Riley R."/>
            <person name="Ohm R."/>
            <person name="Sun H."/>
            <person name="Tunlid A."/>
            <person name="Henrissat B."/>
            <person name="Grigoriev I.V."/>
            <person name="Hibbett D.S."/>
            <person name="Martin F."/>
        </authorList>
    </citation>
    <scope>NUCLEOTIDE SEQUENCE [LARGE SCALE GENOMIC DNA]</scope>
    <source>
        <strain evidence="2">F 1598</strain>
    </source>
</reference>
<reference evidence="1 2" key="1">
    <citation type="submission" date="2014-04" db="EMBL/GenBank/DDBJ databases">
        <authorList>
            <consortium name="DOE Joint Genome Institute"/>
            <person name="Kuo A."/>
            <person name="Tarkka M."/>
            <person name="Buscot F."/>
            <person name="Kohler A."/>
            <person name="Nagy L.G."/>
            <person name="Floudas D."/>
            <person name="Copeland A."/>
            <person name="Barry K.W."/>
            <person name="Cichocki N."/>
            <person name="Veneault-Fourrey C."/>
            <person name="LaButti K."/>
            <person name="Lindquist E.A."/>
            <person name="Lipzen A."/>
            <person name="Lundell T."/>
            <person name="Morin E."/>
            <person name="Murat C."/>
            <person name="Sun H."/>
            <person name="Tunlid A."/>
            <person name="Henrissat B."/>
            <person name="Grigoriev I.V."/>
            <person name="Hibbett D.S."/>
            <person name="Martin F."/>
            <person name="Nordberg H.P."/>
            <person name="Cantor M.N."/>
            <person name="Hua S.X."/>
        </authorList>
    </citation>
    <scope>NUCLEOTIDE SEQUENCE [LARGE SCALE GENOMIC DNA]</scope>
    <source>
        <strain evidence="1 2">F 1598</strain>
    </source>
</reference>
<accession>A0A0C3B734</accession>
<proteinExistence type="predicted"/>
<protein>
    <submittedName>
        <fullName evidence="1">Uncharacterized protein</fullName>
    </submittedName>
</protein>
<evidence type="ECO:0000313" key="2">
    <source>
        <dbReference type="Proteomes" id="UP000054166"/>
    </source>
</evidence>
<keyword evidence="2" id="KW-1185">Reference proteome</keyword>
<organism evidence="1 2">
    <name type="scientific">Piloderma croceum (strain F 1598)</name>
    <dbReference type="NCBI Taxonomy" id="765440"/>
    <lineage>
        <taxon>Eukaryota</taxon>
        <taxon>Fungi</taxon>
        <taxon>Dikarya</taxon>
        <taxon>Basidiomycota</taxon>
        <taxon>Agaricomycotina</taxon>
        <taxon>Agaricomycetes</taxon>
        <taxon>Agaricomycetidae</taxon>
        <taxon>Atheliales</taxon>
        <taxon>Atheliaceae</taxon>
        <taxon>Piloderma</taxon>
    </lineage>
</organism>
<dbReference type="AlphaFoldDB" id="A0A0C3B734"/>
<gene>
    <name evidence="1" type="ORF">PILCRDRAFT_829360</name>
</gene>
<dbReference type="InParanoid" id="A0A0C3B734"/>